<dbReference type="InterPro" id="IPR013644">
    <property type="entry name" value="DXP_reductoisomerase_C"/>
</dbReference>
<evidence type="ECO:0000256" key="1">
    <source>
        <dbReference type="ARBA" id="ARBA00005094"/>
    </source>
</evidence>
<dbReference type="InterPro" id="IPR003821">
    <property type="entry name" value="DXP_reductoisomerase"/>
</dbReference>
<feature type="binding site" evidence="9">
    <location>
        <position position="218"/>
    </location>
    <ligand>
        <name>1-deoxy-D-xylulose 5-phosphate</name>
        <dbReference type="ChEBI" id="CHEBI:57792"/>
    </ligand>
</feature>
<protein>
    <recommendedName>
        <fullName evidence="9">1-deoxy-D-xylulose 5-phosphate reductoisomerase</fullName>
        <shortName evidence="9">DXP reductoisomerase</shortName>
        <ecNumber evidence="9">1.1.1.267</ecNumber>
    </recommendedName>
    <alternativeName>
        <fullName evidence="9">1-deoxyxylulose-5-phosphate reductoisomerase</fullName>
    </alternativeName>
    <alternativeName>
        <fullName evidence="9">2-C-methyl-D-erythritol 4-phosphate synthase</fullName>
    </alternativeName>
</protein>
<dbReference type="GO" id="GO:0030145">
    <property type="term" value="F:manganese ion binding"/>
    <property type="evidence" value="ECO:0007669"/>
    <property type="project" value="TreeGrafter"/>
</dbReference>
<comment type="catalytic activity">
    <reaction evidence="8">
        <text>2-C-methyl-D-erythritol 4-phosphate + NADP(+) = 1-deoxy-D-xylulose 5-phosphate + NADPH + H(+)</text>
        <dbReference type="Rhea" id="RHEA:13717"/>
        <dbReference type="ChEBI" id="CHEBI:15378"/>
        <dbReference type="ChEBI" id="CHEBI:57783"/>
        <dbReference type="ChEBI" id="CHEBI:57792"/>
        <dbReference type="ChEBI" id="CHEBI:58262"/>
        <dbReference type="ChEBI" id="CHEBI:58349"/>
        <dbReference type="EC" id="1.1.1.267"/>
    </reaction>
    <physiologicalReaction direction="right-to-left" evidence="8">
        <dbReference type="Rhea" id="RHEA:13719"/>
    </physiologicalReaction>
</comment>
<evidence type="ECO:0000256" key="5">
    <source>
        <dbReference type="ARBA" id="ARBA00023002"/>
    </source>
</evidence>
<dbReference type="NCBIfam" id="TIGR00243">
    <property type="entry name" value="Dxr"/>
    <property type="match status" value="1"/>
</dbReference>
<name>A0A1M6BQC4_MALRU</name>
<dbReference type="GO" id="GO:0051484">
    <property type="term" value="P:isopentenyl diphosphate biosynthetic process, methylerythritol 4-phosphate pathway involved in terpenoid biosynthetic process"/>
    <property type="evidence" value="ECO:0007669"/>
    <property type="project" value="TreeGrafter"/>
</dbReference>
<organism evidence="13 14">
    <name type="scientific">Malonomonas rubra DSM 5091</name>
    <dbReference type="NCBI Taxonomy" id="1122189"/>
    <lineage>
        <taxon>Bacteria</taxon>
        <taxon>Pseudomonadati</taxon>
        <taxon>Thermodesulfobacteriota</taxon>
        <taxon>Desulfuromonadia</taxon>
        <taxon>Desulfuromonadales</taxon>
        <taxon>Geopsychrobacteraceae</taxon>
        <taxon>Malonomonas</taxon>
    </lineage>
</organism>
<dbReference type="InterPro" id="IPR036169">
    <property type="entry name" value="DXPR_C_sf"/>
</dbReference>
<evidence type="ECO:0000259" key="11">
    <source>
        <dbReference type="Pfam" id="PF08436"/>
    </source>
</evidence>
<feature type="binding site" evidence="9">
    <location>
        <position position="157"/>
    </location>
    <ligand>
        <name>1-deoxy-D-xylulose 5-phosphate</name>
        <dbReference type="ChEBI" id="CHEBI:57792"/>
    </ligand>
</feature>
<dbReference type="Pfam" id="PF08436">
    <property type="entry name" value="DXP_redisom_C"/>
    <property type="match status" value="1"/>
</dbReference>
<feature type="binding site" evidence="9">
    <location>
        <position position="45"/>
    </location>
    <ligand>
        <name>NADPH</name>
        <dbReference type="ChEBI" id="CHEBI:57783"/>
    </ligand>
</feature>
<dbReference type="EC" id="1.1.1.267" evidence="9"/>
<feature type="binding site" evidence="9">
    <location>
        <position position="223"/>
    </location>
    <ligand>
        <name>1-deoxy-D-xylulose 5-phosphate</name>
        <dbReference type="ChEBI" id="CHEBI:57792"/>
    </ligand>
</feature>
<keyword evidence="7 9" id="KW-0414">Isoprene biosynthesis</keyword>
<dbReference type="Pfam" id="PF13288">
    <property type="entry name" value="DXPR_C"/>
    <property type="match status" value="1"/>
</dbReference>
<dbReference type="SUPFAM" id="SSF69055">
    <property type="entry name" value="1-deoxy-D-xylulose-5-phosphate reductoisomerase, C-terminal domain"/>
    <property type="match status" value="1"/>
</dbReference>
<evidence type="ECO:0000313" key="13">
    <source>
        <dbReference type="EMBL" id="SHI50907.1"/>
    </source>
</evidence>
<feature type="binding site" evidence="9">
    <location>
        <position position="158"/>
    </location>
    <ligand>
        <name>1-deoxy-D-xylulose 5-phosphate</name>
        <dbReference type="ChEBI" id="CHEBI:57792"/>
    </ligand>
</feature>
<comment type="similarity">
    <text evidence="2 9">Belongs to the DXR family.</text>
</comment>
<comment type="pathway">
    <text evidence="1 9">Isoprenoid biosynthesis; isopentenyl diphosphate biosynthesis via DXP pathway; isopentenyl diphosphate from 1-deoxy-D-xylulose 5-phosphate: step 1/6.</text>
</comment>
<keyword evidence="13" id="KW-0413">Isomerase</keyword>
<keyword evidence="6 9" id="KW-0464">Manganese</keyword>
<feature type="domain" description="DXP reductoisomerase C-terminal" evidence="12">
    <location>
        <begin position="267"/>
        <end position="383"/>
    </location>
</feature>
<keyword evidence="14" id="KW-1185">Reference proteome</keyword>
<dbReference type="GO" id="GO:0070402">
    <property type="term" value="F:NADPH binding"/>
    <property type="evidence" value="ECO:0007669"/>
    <property type="project" value="InterPro"/>
</dbReference>
<dbReference type="SUPFAM" id="SSF51735">
    <property type="entry name" value="NAD(P)-binding Rossmann-fold domains"/>
    <property type="match status" value="1"/>
</dbReference>
<feature type="binding site" evidence="9">
    <location>
        <position position="156"/>
    </location>
    <ligand>
        <name>Mn(2+)</name>
        <dbReference type="ChEBI" id="CHEBI:29035"/>
    </ligand>
</feature>
<proteinExistence type="inferred from homology"/>
<keyword evidence="5 9" id="KW-0560">Oxidoreductase</keyword>
<feature type="domain" description="1-deoxy-D-xylulose 5-phosphate reductoisomerase C-terminal" evidence="11">
    <location>
        <begin position="152"/>
        <end position="235"/>
    </location>
</feature>
<dbReference type="Proteomes" id="UP000184171">
    <property type="component" value="Unassembled WGS sequence"/>
</dbReference>
<evidence type="ECO:0000313" key="14">
    <source>
        <dbReference type="Proteomes" id="UP000184171"/>
    </source>
</evidence>
<evidence type="ECO:0000259" key="10">
    <source>
        <dbReference type="Pfam" id="PF02670"/>
    </source>
</evidence>
<feature type="binding site" evidence="9">
    <location>
        <position position="227"/>
    </location>
    <ligand>
        <name>1-deoxy-D-xylulose 5-phosphate</name>
        <dbReference type="ChEBI" id="CHEBI:57792"/>
    </ligand>
</feature>
<feature type="binding site" evidence="9">
    <location>
        <position position="46"/>
    </location>
    <ligand>
        <name>NADPH</name>
        <dbReference type="ChEBI" id="CHEBI:57783"/>
    </ligand>
</feature>
<evidence type="ECO:0000256" key="6">
    <source>
        <dbReference type="ARBA" id="ARBA00023211"/>
    </source>
</evidence>
<feature type="binding site" evidence="9">
    <location>
        <position position="205"/>
    </location>
    <ligand>
        <name>1-deoxy-D-xylulose 5-phosphate</name>
        <dbReference type="ChEBI" id="CHEBI:57792"/>
    </ligand>
</feature>
<dbReference type="AlphaFoldDB" id="A0A1M6BQC4"/>
<dbReference type="InterPro" id="IPR026877">
    <property type="entry name" value="DXPR_C"/>
</dbReference>
<feature type="binding site" evidence="9">
    <location>
        <position position="132"/>
    </location>
    <ligand>
        <name>NADPH</name>
        <dbReference type="ChEBI" id="CHEBI:57783"/>
    </ligand>
</feature>
<keyword evidence="3 9" id="KW-0479">Metal-binding</keyword>
<gene>
    <name evidence="9" type="primary">dxr</name>
    <name evidence="13" type="ORF">SAMN02745165_00263</name>
</gene>
<keyword evidence="4 9" id="KW-0521">NADP</keyword>
<feature type="binding site" evidence="9">
    <location>
        <position position="21"/>
    </location>
    <ligand>
        <name>NADPH</name>
        <dbReference type="ChEBI" id="CHEBI:57783"/>
    </ligand>
</feature>
<evidence type="ECO:0000256" key="4">
    <source>
        <dbReference type="ARBA" id="ARBA00022857"/>
    </source>
</evidence>
<dbReference type="EMBL" id="FQZT01000001">
    <property type="protein sequence ID" value="SHI50907.1"/>
    <property type="molecule type" value="Genomic_DNA"/>
</dbReference>
<keyword evidence="9" id="KW-0460">Magnesium</keyword>
<evidence type="ECO:0000256" key="8">
    <source>
        <dbReference type="ARBA" id="ARBA00048543"/>
    </source>
</evidence>
<dbReference type="Pfam" id="PF02670">
    <property type="entry name" value="DXP_reductoisom"/>
    <property type="match status" value="1"/>
</dbReference>
<comment type="function">
    <text evidence="9">Catalyzes the NADPH-dependent rearrangement and reduction of 1-deoxy-D-xylulose-5-phosphate (DXP) to 2-C-methyl-D-erythritol 4-phosphate (MEP).</text>
</comment>
<dbReference type="GO" id="GO:0016853">
    <property type="term" value="F:isomerase activity"/>
    <property type="evidence" value="ECO:0007669"/>
    <property type="project" value="UniProtKB-KW"/>
</dbReference>
<dbReference type="Gene3D" id="1.10.1740.10">
    <property type="match status" value="1"/>
</dbReference>
<evidence type="ECO:0000256" key="9">
    <source>
        <dbReference type="HAMAP-Rule" id="MF_00183"/>
    </source>
</evidence>
<dbReference type="HAMAP" id="MF_00183">
    <property type="entry name" value="DXP_reductoisom"/>
    <property type="match status" value="1"/>
</dbReference>
<feature type="binding site" evidence="9">
    <location>
        <position position="18"/>
    </location>
    <ligand>
        <name>NADPH</name>
        <dbReference type="ChEBI" id="CHEBI:57783"/>
    </ligand>
</feature>
<dbReference type="UniPathway" id="UPA00056">
    <property type="reaction ID" value="UER00092"/>
</dbReference>
<feature type="binding site" evidence="9">
    <location>
        <position position="158"/>
    </location>
    <ligand>
        <name>Mn(2+)</name>
        <dbReference type="ChEBI" id="CHEBI:29035"/>
    </ligand>
</feature>
<dbReference type="Gene3D" id="3.40.50.720">
    <property type="entry name" value="NAD(P)-binding Rossmann-like Domain"/>
    <property type="match status" value="1"/>
</dbReference>
<feature type="binding site" evidence="9">
    <location>
        <position position="20"/>
    </location>
    <ligand>
        <name>NADPH</name>
        <dbReference type="ChEBI" id="CHEBI:57783"/>
    </ligand>
</feature>
<feature type="binding site" evidence="9">
    <location>
        <position position="44"/>
    </location>
    <ligand>
        <name>NADPH</name>
        <dbReference type="ChEBI" id="CHEBI:57783"/>
    </ligand>
</feature>
<feature type="binding site" evidence="9">
    <location>
        <position position="224"/>
    </location>
    <ligand>
        <name>1-deoxy-D-xylulose 5-phosphate</name>
        <dbReference type="ChEBI" id="CHEBI:57792"/>
    </ligand>
</feature>
<dbReference type="PIRSF" id="PIRSF006205">
    <property type="entry name" value="Dxp_reductismrs"/>
    <property type="match status" value="1"/>
</dbReference>
<evidence type="ECO:0000256" key="2">
    <source>
        <dbReference type="ARBA" id="ARBA00006825"/>
    </source>
</evidence>
<feature type="domain" description="1-deoxy-D-xylulose 5-phosphate reductoisomerase N-terminal" evidence="10">
    <location>
        <begin position="12"/>
        <end position="138"/>
    </location>
</feature>
<accession>A0A1M6BQC4</accession>
<feature type="binding site" evidence="9">
    <location>
        <position position="182"/>
    </location>
    <ligand>
        <name>1-deoxy-D-xylulose 5-phosphate</name>
        <dbReference type="ChEBI" id="CHEBI:57792"/>
    </ligand>
</feature>
<evidence type="ECO:0000259" key="12">
    <source>
        <dbReference type="Pfam" id="PF13288"/>
    </source>
</evidence>
<dbReference type="InterPro" id="IPR013512">
    <property type="entry name" value="DXP_reductoisomerase_N"/>
</dbReference>
<feature type="binding site" evidence="9">
    <location>
        <position position="227"/>
    </location>
    <ligand>
        <name>Mn(2+)</name>
        <dbReference type="ChEBI" id="CHEBI:29035"/>
    </ligand>
</feature>
<feature type="binding site" evidence="9">
    <location>
        <position position="131"/>
    </location>
    <ligand>
        <name>1-deoxy-D-xylulose 5-phosphate</name>
        <dbReference type="ChEBI" id="CHEBI:57792"/>
    </ligand>
</feature>
<dbReference type="NCBIfam" id="NF009114">
    <property type="entry name" value="PRK12464.1"/>
    <property type="match status" value="1"/>
</dbReference>
<dbReference type="STRING" id="1122189.SAMN02745165_00263"/>
<dbReference type="PANTHER" id="PTHR30525">
    <property type="entry name" value="1-DEOXY-D-XYLULOSE 5-PHOSPHATE REDUCTOISOMERASE"/>
    <property type="match status" value="1"/>
</dbReference>
<evidence type="ECO:0000256" key="7">
    <source>
        <dbReference type="ARBA" id="ARBA00023229"/>
    </source>
</evidence>
<dbReference type="PANTHER" id="PTHR30525:SF0">
    <property type="entry name" value="1-DEOXY-D-XYLULOSE 5-PHOSPHATE REDUCTOISOMERASE, CHLOROPLASTIC"/>
    <property type="match status" value="1"/>
</dbReference>
<dbReference type="FunFam" id="3.40.50.720:FF:000045">
    <property type="entry name" value="1-deoxy-D-xylulose 5-phosphate reductoisomerase"/>
    <property type="match status" value="1"/>
</dbReference>
<dbReference type="InterPro" id="IPR036291">
    <property type="entry name" value="NAD(P)-bd_dom_sf"/>
</dbReference>
<dbReference type="SUPFAM" id="SSF55347">
    <property type="entry name" value="Glyceraldehyde-3-phosphate dehydrogenase-like, C-terminal domain"/>
    <property type="match status" value="1"/>
</dbReference>
<feature type="binding site" evidence="9">
    <location>
        <position position="211"/>
    </location>
    <ligand>
        <name>NADPH</name>
        <dbReference type="ChEBI" id="CHEBI:57783"/>
    </ligand>
</feature>
<dbReference type="GO" id="GO:0030604">
    <property type="term" value="F:1-deoxy-D-xylulose-5-phosphate reductoisomerase activity"/>
    <property type="evidence" value="ECO:0007669"/>
    <property type="project" value="UniProtKB-UniRule"/>
</dbReference>
<reference evidence="13 14" key="1">
    <citation type="submission" date="2016-11" db="EMBL/GenBank/DDBJ databases">
        <authorList>
            <person name="Jaros S."/>
            <person name="Januszkiewicz K."/>
            <person name="Wedrychowicz H."/>
        </authorList>
    </citation>
    <scope>NUCLEOTIDE SEQUENCE [LARGE SCALE GENOMIC DNA]</scope>
    <source>
        <strain evidence="13 14">DSM 5091</strain>
    </source>
</reference>
<evidence type="ECO:0000256" key="3">
    <source>
        <dbReference type="ARBA" id="ARBA00022723"/>
    </source>
</evidence>
<comment type="cofactor">
    <cofactor evidence="9">
        <name>Mg(2+)</name>
        <dbReference type="ChEBI" id="CHEBI:18420"/>
    </cofactor>
    <cofactor evidence="9">
        <name>Mn(2+)</name>
        <dbReference type="ChEBI" id="CHEBI:29035"/>
    </cofactor>
</comment>
<sequence length="394" mass="42948">MAAETDTSMKNLTILGSTGSIGVNTLEIVAEFPEQYRVIALSAGKNIDLLQKQIEQFRPEVVTVASARSAEELSVRLAGSSVRILHGIEGLIECATHPDVEMVVAAIVGAAGLVPTMAAVKAGKDIALANKETLVAAGSLVMDEVRRQRVRMIPVDSEHSAIFQSLSGQRSQDVRRLILTASGGPFRKHGLQQLESVTPADALAHPNWDMGRKISIDSATMMNKGLEVIEAHWLFDVPADRIDVHIHPESIVHSLVEYRDGAVIAQLGIPDMKTPIAYALAWPQRLPLKQEPLDLTTAGRLQFEPPDHERFPCLRLAYEALKVGDSLPAVMNAANEVAVDSFLAGKIGFLGIPRLIERVMGNHQREELTTLDKVLQADRWGRREARSLIDGGLK</sequence>
<feature type="binding site" evidence="9">
    <location>
        <position position="19"/>
    </location>
    <ligand>
        <name>NADPH</name>
        <dbReference type="ChEBI" id="CHEBI:57783"/>
    </ligand>
</feature>
<feature type="binding site" evidence="9">
    <location>
        <position position="130"/>
    </location>
    <ligand>
        <name>NADPH</name>
        <dbReference type="ChEBI" id="CHEBI:57783"/>
    </ligand>
</feature>